<name>A0A9Y1I2P9_9RHOD</name>
<dbReference type="GO" id="GO:0046872">
    <property type="term" value="F:metal ion binding"/>
    <property type="evidence" value="ECO:0007669"/>
    <property type="project" value="UniProtKB-KW"/>
</dbReference>
<proteinExistence type="inferred from homology"/>
<comment type="cofactor">
    <cofactor evidence="1">
        <name>Mg(2+)</name>
        <dbReference type="ChEBI" id="CHEBI:18420"/>
    </cofactor>
</comment>
<keyword evidence="4" id="KW-0479">Metal-binding</keyword>
<dbReference type="GO" id="GO:0004659">
    <property type="term" value="F:prenyltransferase activity"/>
    <property type="evidence" value="ECO:0007669"/>
    <property type="project" value="InterPro"/>
</dbReference>
<evidence type="ECO:0000256" key="1">
    <source>
        <dbReference type="ARBA" id="ARBA00001946"/>
    </source>
</evidence>
<evidence type="ECO:0000313" key="8">
    <source>
        <dbReference type="EMBL" id="WDA99158.1"/>
    </source>
</evidence>
<comment type="similarity">
    <text evidence="2 7">Belongs to the FPP/GGPP synthase family.</text>
</comment>
<protein>
    <submittedName>
        <fullName evidence="8">Prenyl transferase</fullName>
    </submittedName>
</protein>
<accession>A0A9Y1I2P9</accession>
<dbReference type="SFLD" id="SFLDS00005">
    <property type="entry name" value="Isoprenoid_Synthase_Type_I"/>
    <property type="match status" value="1"/>
</dbReference>
<evidence type="ECO:0000256" key="4">
    <source>
        <dbReference type="ARBA" id="ARBA00022723"/>
    </source>
</evidence>
<dbReference type="NCBIfam" id="TIGR02749">
    <property type="entry name" value="prenyl_cyano"/>
    <property type="match status" value="1"/>
</dbReference>
<keyword evidence="8" id="KW-0934">Plastid</keyword>
<dbReference type="PROSITE" id="PS00723">
    <property type="entry name" value="POLYPRENYL_SYNTHASE_1"/>
    <property type="match status" value="1"/>
</dbReference>
<reference evidence="8" key="1">
    <citation type="journal article" date="2023" name="J. Phycol.">
        <title>Revised classification of the Cyanidiophyceae based on plastid genome data with descriptions of the Cavernulicolales ord. nov. and Galdieriales ord. nov. (Rhodophyta).</title>
        <authorList>
            <person name="Park S.I."/>
            <person name="Cho C.H."/>
            <person name="Ciniglia C."/>
            <person name="Huang T.Y."/>
            <person name="Liu S.L."/>
            <person name="Bustamante D.E."/>
            <person name="Calderon M.S."/>
            <person name="Mansilla A."/>
            <person name="McDermott T."/>
            <person name="Andersen R.A."/>
            <person name="Yoon H.S."/>
        </authorList>
    </citation>
    <scope>NUCLEOTIDE SEQUENCE</scope>
</reference>
<dbReference type="InterPro" id="IPR033749">
    <property type="entry name" value="Polyprenyl_synt_CS"/>
</dbReference>
<evidence type="ECO:0000256" key="6">
    <source>
        <dbReference type="ARBA" id="ARBA00023229"/>
    </source>
</evidence>
<keyword evidence="3 7" id="KW-0808">Transferase</keyword>
<dbReference type="InterPro" id="IPR008949">
    <property type="entry name" value="Isoprenoid_synthase_dom_sf"/>
</dbReference>
<sequence length="323" mass="35763">MKSDQDLTFPIQKDLQILDDNLRKLIGARHPTLYAAAEHLFDAGGKRLRPAIILLAAKATNSIEEVLPSQRRLSEIAEIIHTASLVHDDIIDECNFRRGVRTVQNSYGSRIAVLTGDFLFAQSSWYLANLNNIEVVKVISKVITDFAEGEIRQGVTQFNTGFSIENYLEKSFYKTASLMAAACKGAAMLNKAGEDINHKLYEYGKNLGLAFQIIDDILDFSGTIDNLGKPAGSDLKTGNLTAPILFALTQDSSLIDIIDREFSFNNDIEITMAIIKETNAIEESKELAFEHIQAAIQSLEGIPNSNSKKCLISIANYAWKRTS</sequence>
<dbReference type="CDD" id="cd00685">
    <property type="entry name" value="Trans_IPPS_HT"/>
    <property type="match status" value="1"/>
</dbReference>
<dbReference type="AlphaFoldDB" id="A0A9Y1I2P9"/>
<gene>
    <name evidence="8" type="primary">preA</name>
    <name evidence="8" type="ORF">GRSY_153</name>
</gene>
<evidence type="ECO:0000256" key="2">
    <source>
        <dbReference type="ARBA" id="ARBA00006706"/>
    </source>
</evidence>
<evidence type="ECO:0000256" key="7">
    <source>
        <dbReference type="RuleBase" id="RU004466"/>
    </source>
</evidence>
<dbReference type="SUPFAM" id="SSF48576">
    <property type="entry name" value="Terpenoid synthases"/>
    <property type="match status" value="1"/>
</dbReference>
<dbReference type="InterPro" id="IPR000092">
    <property type="entry name" value="Polyprenyl_synt"/>
</dbReference>
<dbReference type="PANTHER" id="PTHR12001:SF69">
    <property type="entry name" value="ALL TRANS-POLYPRENYL-DIPHOSPHATE SYNTHASE PDSS1"/>
    <property type="match status" value="1"/>
</dbReference>
<dbReference type="PROSITE" id="PS00444">
    <property type="entry name" value="POLYPRENYL_SYNTHASE_2"/>
    <property type="match status" value="1"/>
</dbReference>
<evidence type="ECO:0000256" key="3">
    <source>
        <dbReference type="ARBA" id="ARBA00022679"/>
    </source>
</evidence>
<dbReference type="GO" id="GO:0008299">
    <property type="term" value="P:isoprenoid biosynthetic process"/>
    <property type="evidence" value="ECO:0007669"/>
    <property type="project" value="UniProtKB-KW"/>
</dbReference>
<organism evidence="8">
    <name type="scientific">Gronococcus sybilensis</name>
    <dbReference type="NCBI Taxonomy" id="3028029"/>
    <lineage>
        <taxon>Eukaryota</taxon>
        <taxon>Rhodophyta</taxon>
        <taxon>Bangiophyceae</taxon>
        <taxon>Cavernulicolales</taxon>
        <taxon>Cavernulicolaceae</taxon>
        <taxon>Gronococcus</taxon>
    </lineage>
</organism>
<evidence type="ECO:0000256" key="5">
    <source>
        <dbReference type="ARBA" id="ARBA00022842"/>
    </source>
</evidence>
<geneLocation type="plastid" evidence="8"/>
<dbReference type="GO" id="GO:1901663">
    <property type="term" value="P:quinone biosynthetic process"/>
    <property type="evidence" value="ECO:0007669"/>
    <property type="project" value="UniProtKB-ARBA"/>
</dbReference>
<dbReference type="Gene3D" id="1.10.600.10">
    <property type="entry name" value="Farnesyl Diphosphate Synthase"/>
    <property type="match status" value="1"/>
</dbReference>
<keyword evidence="6" id="KW-0414">Isoprene biosynthesis</keyword>
<dbReference type="PANTHER" id="PTHR12001">
    <property type="entry name" value="GERANYLGERANYL PYROPHOSPHATE SYNTHASE"/>
    <property type="match status" value="1"/>
</dbReference>
<keyword evidence="5" id="KW-0460">Magnesium</keyword>
<dbReference type="Pfam" id="PF00348">
    <property type="entry name" value="polyprenyl_synt"/>
    <property type="match status" value="1"/>
</dbReference>
<dbReference type="EMBL" id="OP616812">
    <property type="protein sequence ID" value="WDA99158.1"/>
    <property type="molecule type" value="Genomic_DNA"/>
</dbReference>